<evidence type="ECO:0000256" key="1">
    <source>
        <dbReference type="SAM" id="Phobius"/>
    </source>
</evidence>
<keyword evidence="1" id="KW-0812">Transmembrane</keyword>
<dbReference type="STRING" id="398512.Bccel_2155"/>
<sequence>MYDNVKTGQKVIDFIKYTYVALACITALLAFIAFGVGEGIYRIITLGIGTVIAIALLRATREGSLAARVTLVILFLSASILGFYLMHQLQLNTFNFLVKLINVSSIK</sequence>
<reference evidence="3" key="1">
    <citation type="submission" date="2015-07" db="EMBL/GenBank/DDBJ databases">
        <title>Near-Complete Genome Sequence of the Cellulolytic Bacterium Bacteroides (Pseudobacteroides) cellulosolvens ATCC 35603.</title>
        <authorList>
            <person name="Dassa B."/>
            <person name="Utturkar S.M."/>
            <person name="Klingeman D.M."/>
            <person name="Hurt R.A."/>
            <person name="Keller M."/>
            <person name="Xu J."/>
            <person name="Reddy Y.H.K."/>
            <person name="Borovok I."/>
            <person name="Grinberg I.R."/>
            <person name="Lamed R."/>
            <person name="Zhivin O."/>
            <person name="Bayer E.A."/>
            <person name="Brown S.D."/>
        </authorList>
    </citation>
    <scope>NUCLEOTIDE SEQUENCE [LARGE SCALE GENOMIC DNA]</scope>
    <source>
        <strain evidence="3">DSM 2933</strain>
    </source>
</reference>
<gene>
    <name evidence="2" type="ORF">Bccel_2155</name>
</gene>
<keyword evidence="1" id="KW-0472">Membrane</keyword>
<dbReference type="RefSeq" id="WP_036945275.1">
    <property type="nucleotide sequence ID" value="NZ_JQKC01000046.1"/>
</dbReference>
<organism evidence="2 3">
    <name type="scientific">Pseudobacteroides cellulosolvens ATCC 35603 = DSM 2933</name>
    <dbReference type="NCBI Taxonomy" id="398512"/>
    <lineage>
        <taxon>Bacteria</taxon>
        <taxon>Bacillati</taxon>
        <taxon>Bacillota</taxon>
        <taxon>Clostridia</taxon>
        <taxon>Eubacteriales</taxon>
        <taxon>Oscillospiraceae</taxon>
        <taxon>Pseudobacteroides</taxon>
    </lineage>
</organism>
<name>A0A0L6JMA9_9FIRM</name>
<dbReference type="AlphaFoldDB" id="A0A0L6JMA9"/>
<accession>A0A0L6JMA9</accession>
<feature type="transmembrane region" description="Helical" evidence="1">
    <location>
        <begin position="14"/>
        <end position="34"/>
    </location>
</feature>
<dbReference type="EMBL" id="LGTC01000001">
    <property type="protein sequence ID" value="KNY26890.1"/>
    <property type="molecule type" value="Genomic_DNA"/>
</dbReference>
<keyword evidence="1" id="KW-1133">Transmembrane helix</keyword>
<comment type="caution">
    <text evidence="2">The sequence shown here is derived from an EMBL/GenBank/DDBJ whole genome shotgun (WGS) entry which is preliminary data.</text>
</comment>
<proteinExistence type="predicted"/>
<protein>
    <submittedName>
        <fullName evidence="2">Uncharacterized protein</fullName>
    </submittedName>
</protein>
<evidence type="ECO:0000313" key="2">
    <source>
        <dbReference type="EMBL" id="KNY26890.1"/>
    </source>
</evidence>
<dbReference type="Proteomes" id="UP000036923">
    <property type="component" value="Unassembled WGS sequence"/>
</dbReference>
<feature type="transmembrane region" description="Helical" evidence="1">
    <location>
        <begin position="69"/>
        <end position="87"/>
    </location>
</feature>
<evidence type="ECO:0000313" key="3">
    <source>
        <dbReference type="Proteomes" id="UP000036923"/>
    </source>
</evidence>
<keyword evidence="3" id="KW-1185">Reference proteome</keyword>
<feature type="transmembrane region" description="Helical" evidence="1">
    <location>
        <begin position="40"/>
        <end position="57"/>
    </location>
</feature>